<keyword evidence="1" id="KW-1133">Transmembrane helix</keyword>
<organism evidence="3 4">
    <name type="scientific">Alteromonas halophila</name>
    <dbReference type="NCBI Taxonomy" id="516698"/>
    <lineage>
        <taxon>Bacteria</taxon>
        <taxon>Pseudomonadati</taxon>
        <taxon>Pseudomonadota</taxon>
        <taxon>Gammaproteobacteria</taxon>
        <taxon>Alteromonadales</taxon>
        <taxon>Alteromonadaceae</taxon>
        <taxon>Alteromonas/Salinimonas group</taxon>
        <taxon>Alteromonas</taxon>
    </lineage>
</organism>
<dbReference type="SMART" id="SM01080">
    <property type="entry name" value="CHASE2"/>
    <property type="match status" value="1"/>
</dbReference>
<dbReference type="Pfam" id="PF05226">
    <property type="entry name" value="CHASE2"/>
    <property type="match status" value="1"/>
</dbReference>
<keyword evidence="1" id="KW-0812">Transmembrane</keyword>
<evidence type="ECO:0000313" key="4">
    <source>
        <dbReference type="Proteomes" id="UP000631300"/>
    </source>
</evidence>
<reference evidence="3" key="2">
    <citation type="submission" date="2020-09" db="EMBL/GenBank/DDBJ databases">
        <authorList>
            <person name="Sun Q."/>
            <person name="Kim S."/>
        </authorList>
    </citation>
    <scope>NUCLEOTIDE SEQUENCE</scope>
    <source>
        <strain evidence="3">KCTC 22164</strain>
    </source>
</reference>
<protein>
    <recommendedName>
        <fullName evidence="2">CHASE2 domain-containing protein</fullName>
    </recommendedName>
</protein>
<dbReference type="AlphaFoldDB" id="A0A918JML6"/>
<evidence type="ECO:0000256" key="1">
    <source>
        <dbReference type="SAM" id="Phobius"/>
    </source>
</evidence>
<dbReference type="RefSeq" id="WP_189406333.1">
    <property type="nucleotide sequence ID" value="NZ_BMXP01000004.1"/>
</dbReference>
<sequence>MRAAALVFLILLDPFRITTATDNASADILNRVNALYYSATGQNELAVVLINDDYLTNNNLTWPLSYSQQSVLIRQILRYQPKGLFVDLLYTHDRSATGDSPQPLINVLERYGGRTPIYLPKVKNSAFSQDDLFAETRPVMVQWDGHEQYYPPQVDGVSTPAFELYAQYCQDTASCSAIPTSTAPPLAIQWGMDLSDAQDSLTDNNNCMRTNNALVMTSKILLSEVFWKLVPEWRQRCAYSITLPPDYLSATSSEEKAYLSSLLKDKFVMLGALIQGARDEVYSPVHGKIAGVYFHAMALDNLLTYGDAYFRPAPGIWNNIDLADVTDCVLFLIVLMWREKVSQHQTSRPEDKVSRRRIVFSALGLILILLAVVFVFSYWLNFQPINWVAHLILILSILTVKIRLFTPLKKAISHLKGYTKEKFV</sequence>
<keyword evidence="1" id="KW-0472">Membrane</keyword>
<name>A0A918JML6_9ALTE</name>
<gene>
    <name evidence="3" type="ORF">GCM10007391_21640</name>
</gene>
<feature type="domain" description="CHASE2" evidence="2">
    <location>
        <begin position="29"/>
        <end position="333"/>
    </location>
</feature>
<feature type="transmembrane region" description="Helical" evidence="1">
    <location>
        <begin position="316"/>
        <end position="337"/>
    </location>
</feature>
<feature type="transmembrane region" description="Helical" evidence="1">
    <location>
        <begin position="358"/>
        <end position="379"/>
    </location>
</feature>
<evidence type="ECO:0000259" key="2">
    <source>
        <dbReference type="SMART" id="SM01080"/>
    </source>
</evidence>
<reference evidence="3" key="1">
    <citation type="journal article" date="2014" name="Int. J. Syst. Evol. Microbiol.">
        <title>Complete genome sequence of Corynebacterium casei LMG S-19264T (=DSM 44701T), isolated from a smear-ripened cheese.</title>
        <authorList>
            <consortium name="US DOE Joint Genome Institute (JGI-PGF)"/>
            <person name="Walter F."/>
            <person name="Albersmeier A."/>
            <person name="Kalinowski J."/>
            <person name="Ruckert C."/>
        </authorList>
    </citation>
    <scope>NUCLEOTIDE SEQUENCE</scope>
    <source>
        <strain evidence="3">KCTC 22164</strain>
    </source>
</reference>
<comment type="caution">
    <text evidence="3">The sequence shown here is derived from an EMBL/GenBank/DDBJ whole genome shotgun (WGS) entry which is preliminary data.</text>
</comment>
<dbReference type="Proteomes" id="UP000631300">
    <property type="component" value="Unassembled WGS sequence"/>
</dbReference>
<evidence type="ECO:0000313" key="3">
    <source>
        <dbReference type="EMBL" id="GGW87386.1"/>
    </source>
</evidence>
<accession>A0A918JML6</accession>
<dbReference type="EMBL" id="BMXP01000004">
    <property type="protein sequence ID" value="GGW87386.1"/>
    <property type="molecule type" value="Genomic_DNA"/>
</dbReference>
<feature type="transmembrane region" description="Helical" evidence="1">
    <location>
        <begin position="385"/>
        <end position="406"/>
    </location>
</feature>
<keyword evidence="4" id="KW-1185">Reference proteome</keyword>
<proteinExistence type="predicted"/>
<dbReference type="InterPro" id="IPR007890">
    <property type="entry name" value="CHASE2"/>
</dbReference>